<reference evidence="3 4" key="1">
    <citation type="submission" date="2014-02" db="EMBL/GenBank/DDBJ databases">
        <title>The genome sequence of Colletotrichum salicis CBS 607.94.</title>
        <authorList>
            <person name="Baroncelli R."/>
            <person name="Thon M.R."/>
        </authorList>
    </citation>
    <scope>NUCLEOTIDE SEQUENCE [LARGE SCALE GENOMIC DNA]</scope>
    <source>
        <strain evidence="3 4">CBS 607.94</strain>
    </source>
</reference>
<keyword evidence="4" id="KW-1185">Reference proteome</keyword>
<evidence type="ECO:0000313" key="4">
    <source>
        <dbReference type="Proteomes" id="UP000070121"/>
    </source>
</evidence>
<evidence type="ECO:0000259" key="2">
    <source>
        <dbReference type="Pfam" id="PF23584"/>
    </source>
</evidence>
<dbReference type="Proteomes" id="UP000070121">
    <property type="component" value="Unassembled WGS sequence"/>
</dbReference>
<evidence type="ECO:0000256" key="1">
    <source>
        <dbReference type="SAM" id="SignalP"/>
    </source>
</evidence>
<feature type="domain" description="DUF7136" evidence="2">
    <location>
        <begin position="26"/>
        <end position="237"/>
    </location>
</feature>
<dbReference type="EMBL" id="JFFI01002660">
    <property type="protein sequence ID" value="KXH27573.1"/>
    <property type="molecule type" value="Genomic_DNA"/>
</dbReference>
<feature type="chain" id="PRO_5007801312" description="DUF7136 domain-containing protein" evidence="1">
    <location>
        <begin position="22"/>
        <end position="274"/>
    </location>
</feature>
<feature type="signal peptide" evidence="1">
    <location>
        <begin position="1"/>
        <end position="21"/>
    </location>
</feature>
<keyword evidence="1" id="KW-0732">Signal</keyword>
<protein>
    <recommendedName>
        <fullName evidence="2">DUF7136 domain-containing protein</fullName>
    </recommendedName>
</protein>
<name>A0A135RV40_9PEZI</name>
<accession>A0A135RV40</accession>
<sequence length="274" mass="29655">MGVFHGLVAIVLLIATHSAIAQLPTNAIEVDLVFPRASGKYAKTSDGLPVVLSLQNPKVAYHFGWVFSWDIYKKPLENVRSLPFNTIGSILKNDSIYSDNPHVEARYTEALDAGEYMFSWTVHTGPWCNLSNAWVEYSANHKVNNGTFDFTIEQGAPTPTFTGTCPTALGMINYASLTTYHGLFDGAYDDPVTSPMSCAITTNVTFTAEPCRATINEAQATSISSQLHLGTYATASATASPTGSAAAAQHTLNRRLIWAVVSFVVLFGTHVAQR</sequence>
<evidence type="ECO:0000313" key="3">
    <source>
        <dbReference type="EMBL" id="KXH27573.1"/>
    </source>
</evidence>
<gene>
    <name evidence="3" type="ORF">CSAL01_00740</name>
</gene>
<organism evidence="3 4">
    <name type="scientific">Colletotrichum salicis</name>
    <dbReference type="NCBI Taxonomy" id="1209931"/>
    <lineage>
        <taxon>Eukaryota</taxon>
        <taxon>Fungi</taxon>
        <taxon>Dikarya</taxon>
        <taxon>Ascomycota</taxon>
        <taxon>Pezizomycotina</taxon>
        <taxon>Sordariomycetes</taxon>
        <taxon>Hypocreomycetidae</taxon>
        <taxon>Glomerellales</taxon>
        <taxon>Glomerellaceae</taxon>
        <taxon>Colletotrichum</taxon>
        <taxon>Colletotrichum acutatum species complex</taxon>
    </lineage>
</organism>
<dbReference type="InterPro" id="IPR055560">
    <property type="entry name" value="DUF7136"/>
</dbReference>
<dbReference type="Pfam" id="PF23584">
    <property type="entry name" value="DUF7136"/>
    <property type="match status" value="1"/>
</dbReference>
<comment type="caution">
    <text evidence="3">The sequence shown here is derived from an EMBL/GenBank/DDBJ whole genome shotgun (WGS) entry which is preliminary data.</text>
</comment>
<proteinExistence type="predicted"/>
<dbReference type="AlphaFoldDB" id="A0A135RV40"/>
<dbReference type="OrthoDB" id="4490227at2759"/>